<keyword evidence="3" id="KW-0963">Cytoplasm</keyword>
<dbReference type="GO" id="GO:0000917">
    <property type="term" value="P:division septum assembly"/>
    <property type="evidence" value="ECO:0007669"/>
    <property type="project" value="UniProtKB-KW"/>
</dbReference>
<dbReference type="InterPro" id="IPR042233">
    <property type="entry name" value="Cell_div_ZapA_N"/>
</dbReference>
<dbReference type="PANTHER" id="PTHR34981:SF1">
    <property type="entry name" value="CELL DIVISION PROTEIN ZAPA"/>
    <property type="match status" value="1"/>
</dbReference>
<dbReference type="OrthoDB" id="5297208at2"/>
<protein>
    <recommendedName>
        <fullName evidence="2">Cell division protein ZapA</fullName>
    </recommendedName>
    <alternativeName>
        <fullName evidence="9">Z ring-associated protein ZapA</fullName>
    </alternativeName>
</protein>
<proteinExistence type="predicted"/>
<dbReference type="Proteomes" id="UP000185680">
    <property type="component" value="Chromosome"/>
</dbReference>
<sequence length="122" mass="12982">MKQIEVQIMGQSYLLACPPGGETALLDAVGKVDTAMCRIRDAGKVKARDRIAVLASLNLAFELSQRESELLAQTSFANSEPAPLGDMGAAVQASVNDPAAQNRAEELIRRLDQTLGSDGQLI</sequence>
<name>A0A167H5D8_9BURK</name>
<reference evidence="11 12" key="1">
    <citation type="submission" date="2016-02" db="EMBL/GenBank/DDBJ databases">
        <title>Draft genome sequence of Hydrogenophaga sp. LPB0072.</title>
        <authorList>
            <person name="Shin S.-K."/>
            <person name="Yi H."/>
        </authorList>
    </citation>
    <scope>NUCLEOTIDE SEQUENCE [LARGE SCALE GENOMIC DNA]</scope>
    <source>
        <strain evidence="11 12">LPB0072</strain>
    </source>
</reference>
<accession>A0A167H5D8</accession>
<evidence type="ECO:0000256" key="9">
    <source>
        <dbReference type="ARBA" id="ARBA00033158"/>
    </source>
</evidence>
<dbReference type="GO" id="GO:0030428">
    <property type="term" value="C:cell septum"/>
    <property type="evidence" value="ECO:0007669"/>
    <property type="project" value="TreeGrafter"/>
</dbReference>
<dbReference type="EMBL" id="CP017476">
    <property type="protein sequence ID" value="AOW15524.1"/>
    <property type="molecule type" value="Genomic_DNA"/>
</dbReference>
<dbReference type="STRING" id="1763535.LPB072_09530"/>
<organism evidence="10 13">
    <name type="scientific">Hydrogenophaga crassostreae</name>
    <dbReference type="NCBI Taxonomy" id="1763535"/>
    <lineage>
        <taxon>Bacteria</taxon>
        <taxon>Pseudomonadati</taxon>
        <taxon>Pseudomonadota</taxon>
        <taxon>Betaproteobacteria</taxon>
        <taxon>Burkholderiales</taxon>
        <taxon>Comamonadaceae</taxon>
        <taxon>Hydrogenophaga</taxon>
    </lineage>
</organism>
<evidence type="ECO:0000256" key="5">
    <source>
        <dbReference type="ARBA" id="ARBA00023210"/>
    </source>
</evidence>
<keyword evidence="4 10" id="KW-0132">Cell division</keyword>
<dbReference type="SUPFAM" id="SSF102829">
    <property type="entry name" value="Cell division protein ZapA-like"/>
    <property type="match status" value="1"/>
</dbReference>
<dbReference type="GO" id="GO:0032153">
    <property type="term" value="C:cell division site"/>
    <property type="evidence" value="ECO:0007669"/>
    <property type="project" value="TreeGrafter"/>
</dbReference>
<evidence type="ECO:0000313" key="11">
    <source>
        <dbReference type="EMBL" id="OAD40313.1"/>
    </source>
</evidence>
<evidence type="ECO:0000256" key="1">
    <source>
        <dbReference type="ARBA" id="ARBA00004496"/>
    </source>
</evidence>
<dbReference type="GO" id="GO:0043093">
    <property type="term" value="P:FtsZ-dependent cytokinesis"/>
    <property type="evidence" value="ECO:0007669"/>
    <property type="project" value="TreeGrafter"/>
</dbReference>
<dbReference type="KEGG" id="hyl:LPB072_09530"/>
<keyword evidence="12" id="KW-1185">Reference proteome</keyword>
<dbReference type="Proteomes" id="UP000185657">
    <property type="component" value="Unassembled WGS sequence"/>
</dbReference>
<dbReference type="Gene3D" id="3.30.160.880">
    <property type="entry name" value="Cell division protein ZapA protomer, N-terminal domain"/>
    <property type="match status" value="1"/>
</dbReference>
<comment type="function">
    <text evidence="7">Activator of cell division through the inhibition of FtsZ GTPase activity, therefore promoting FtsZ assembly into bundles of protofilaments necessary for the formation of the division Z ring. It is recruited early at mid-cell but it is not essential for cell division.</text>
</comment>
<gene>
    <name evidence="10" type="ORF">LPB072_09530</name>
    <name evidence="11" type="ORF">LPB72_19025</name>
</gene>
<evidence type="ECO:0000256" key="4">
    <source>
        <dbReference type="ARBA" id="ARBA00022618"/>
    </source>
</evidence>
<dbReference type="InterPro" id="IPR007838">
    <property type="entry name" value="Cell_div_ZapA-like"/>
</dbReference>
<comment type="subunit">
    <text evidence="8">Homodimer. Interacts with FtsZ.</text>
</comment>
<evidence type="ECO:0000313" key="13">
    <source>
        <dbReference type="Proteomes" id="UP000185680"/>
    </source>
</evidence>
<dbReference type="AlphaFoldDB" id="A0A167H5D8"/>
<reference evidence="10 13" key="2">
    <citation type="submission" date="2016-10" db="EMBL/GenBank/DDBJ databases">
        <title>Hydorgenophaga sp. LPB0072 isolated from gastropod.</title>
        <authorList>
            <person name="Kim E."/>
            <person name="Yi H."/>
        </authorList>
    </citation>
    <scope>NUCLEOTIDE SEQUENCE [LARGE SCALE GENOMIC DNA]</scope>
    <source>
        <strain evidence="10 13">LPB0072</strain>
    </source>
</reference>
<dbReference type="Pfam" id="PF05164">
    <property type="entry name" value="ZapA"/>
    <property type="match status" value="1"/>
</dbReference>
<dbReference type="PANTHER" id="PTHR34981">
    <property type="entry name" value="CELL DIVISION PROTEIN ZAPA"/>
    <property type="match status" value="1"/>
</dbReference>
<dbReference type="EMBL" id="LVWD01000034">
    <property type="protein sequence ID" value="OAD40313.1"/>
    <property type="molecule type" value="Genomic_DNA"/>
</dbReference>
<dbReference type="InterPro" id="IPR036192">
    <property type="entry name" value="Cell_div_ZapA-like_sf"/>
</dbReference>
<dbReference type="Gene3D" id="1.20.5.50">
    <property type="match status" value="1"/>
</dbReference>
<evidence type="ECO:0000256" key="8">
    <source>
        <dbReference type="ARBA" id="ARBA00026068"/>
    </source>
</evidence>
<keyword evidence="5" id="KW-0717">Septation</keyword>
<keyword evidence="6" id="KW-0131">Cell cycle</keyword>
<evidence type="ECO:0000256" key="7">
    <source>
        <dbReference type="ARBA" id="ARBA00024910"/>
    </source>
</evidence>
<evidence type="ECO:0000256" key="6">
    <source>
        <dbReference type="ARBA" id="ARBA00023306"/>
    </source>
</evidence>
<evidence type="ECO:0000256" key="2">
    <source>
        <dbReference type="ARBA" id="ARBA00015195"/>
    </source>
</evidence>
<dbReference type="GO" id="GO:0000921">
    <property type="term" value="P:septin ring assembly"/>
    <property type="evidence" value="ECO:0007669"/>
    <property type="project" value="TreeGrafter"/>
</dbReference>
<comment type="subcellular location">
    <subcellularLocation>
        <location evidence="1">Cytoplasm</location>
    </subcellularLocation>
</comment>
<dbReference type="GO" id="GO:0005829">
    <property type="term" value="C:cytosol"/>
    <property type="evidence" value="ECO:0007669"/>
    <property type="project" value="TreeGrafter"/>
</dbReference>
<evidence type="ECO:0000313" key="10">
    <source>
        <dbReference type="EMBL" id="AOW15524.1"/>
    </source>
</evidence>
<evidence type="ECO:0000256" key="3">
    <source>
        <dbReference type="ARBA" id="ARBA00022490"/>
    </source>
</evidence>
<evidence type="ECO:0000313" key="12">
    <source>
        <dbReference type="Proteomes" id="UP000185657"/>
    </source>
</evidence>